<reference evidence="16 17" key="2">
    <citation type="submission" date="2019-01" db="EMBL/GenBank/DDBJ databases">
        <title>The decoding of complex shrimp genome reveals the adaptation for benthos swimmer, frequently molting mechanism and breeding impact on genome.</title>
        <authorList>
            <person name="Sun Y."/>
            <person name="Gao Y."/>
            <person name="Yu Y."/>
        </authorList>
    </citation>
    <scope>NUCLEOTIDE SEQUENCE [LARGE SCALE GENOMIC DNA]</scope>
    <source>
        <tissue evidence="16">Muscle</tissue>
    </source>
</reference>
<dbReference type="EMBL" id="QCYY01001366">
    <property type="protein sequence ID" value="ROT78555.1"/>
    <property type="molecule type" value="Genomic_DNA"/>
</dbReference>
<gene>
    <name evidence="16" type="ORF">C7M84_002731</name>
</gene>
<evidence type="ECO:0000259" key="15">
    <source>
        <dbReference type="Pfam" id="PF10613"/>
    </source>
</evidence>
<keyword evidence="11" id="KW-1071">Ligand-gated ion channel</keyword>
<evidence type="ECO:0000256" key="9">
    <source>
        <dbReference type="ARBA" id="ARBA00023170"/>
    </source>
</evidence>
<organism evidence="16 17">
    <name type="scientific">Penaeus vannamei</name>
    <name type="common">Whiteleg shrimp</name>
    <name type="synonym">Litopenaeus vannamei</name>
    <dbReference type="NCBI Taxonomy" id="6689"/>
    <lineage>
        <taxon>Eukaryota</taxon>
        <taxon>Metazoa</taxon>
        <taxon>Ecdysozoa</taxon>
        <taxon>Arthropoda</taxon>
        <taxon>Crustacea</taxon>
        <taxon>Multicrustacea</taxon>
        <taxon>Malacostraca</taxon>
        <taxon>Eumalacostraca</taxon>
        <taxon>Eucarida</taxon>
        <taxon>Decapoda</taxon>
        <taxon>Dendrobranchiata</taxon>
        <taxon>Penaeoidea</taxon>
        <taxon>Penaeidae</taxon>
        <taxon>Penaeus</taxon>
    </lineage>
</organism>
<dbReference type="STRING" id="6689.A0A423TQ22"/>
<dbReference type="Pfam" id="PF00060">
    <property type="entry name" value="Lig_chan"/>
    <property type="match status" value="1"/>
</dbReference>
<evidence type="ECO:0000256" key="12">
    <source>
        <dbReference type="ARBA" id="ARBA00023303"/>
    </source>
</evidence>
<evidence type="ECO:0000313" key="17">
    <source>
        <dbReference type="Proteomes" id="UP000283509"/>
    </source>
</evidence>
<feature type="transmembrane region" description="Helical" evidence="13">
    <location>
        <begin position="165"/>
        <end position="185"/>
    </location>
</feature>
<dbReference type="PANTHER" id="PTHR42643">
    <property type="entry name" value="IONOTROPIC RECEPTOR 20A-RELATED"/>
    <property type="match status" value="1"/>
</dbReference>
<evidence type="ECO:0000256" key="13">
    <source>
        <dbReference type="SAM" id="Phobius"/>
    </source>
</evidence>
<evidence type="ECO:0000256" key="7">
    <source>
        <dbReference type="ARBA" id="ARBA00023065"/>
    </source>
</evidence>
<evidence type="ECO:0000256" key="10">
    <source>
        <dbReference type="ARBA" id="ARBA00023180"/>
    </source>
</evidence>
<dbReference type="AlphaFoldDB" id="A0A423TQ22"/>
<comment type="caution">
    <text evidence="16">The sequence shown here is derived from an EMBL/GenBank/DDBJ whole genome shotgun (WGS) entry which is preliminary data.</text>
</comment>
<dbReference type="InterPro" id="IPR001320">
    <property type="entry name" value="Iontro_rcpt_C"/>
</dbReference>
<keyword evidence="17" id="KW-1185">Reference proteome</keyword>
<evidence type="ECO:0000256" key="8">
    <source>
        <dbReference type="ARBA" id="ARBA00023136"/>
    </source>
</evidence>
<keyword evidence="6 13" id="KW-1133">Transmembrane helix</keyword>
<keyword evidence="5 13" id="KW-0812">Transmembrane</keyword>
<sequence>MISRHLNTCYEFVVAQDRVFGSQLPNGSWTGLMGLITRREVDMTAVVLSVDYLRDRAVDFSVPLYVDQQAVGYKRPVFEADMLGFVKPYSYELWFSLLATVVLVFGCTFTIQLFQIRMLRGKPADDKEMTEKETVKSMWASYMWILGALLAQSVPSECKGNSVRFIRGLWLLSALIIGSVYRSNLKAMLILPKLRLPFDSMEELVETGIPTYVYQDSMIHQAIMTAAPGTSLYKLRKQALVRRDVLTMVDEVSEGAYAAFFGKKAFESIIHHIYGTRGTCPLYMAKGTIFTTSLCLAFPKGSPLVKKVNPLLYRMKESGILNRMYLHGLSNYTKCVQPGLVSPSKSLRPFELEDFYGVFCVYFGGVVFSVLVFLLELAVPLKHFSANVCRRGKADRGHSDSSPPSLASA</sequence>
<evidence type="ECO:0000256" key="5">
    <source>
        <dbReference type="ARBA" id="ARBA00022692"/>
    </source>
</evidence>
<dbReference type="PANTHER" id="PTHR42643:SF24">
    <property type="entry name" value="IONOTROPIC RECEPTOR 60A"/>
    <property type="match status" value="1"/>
</dbReference>
<evidence type="ECO:0000256" key="4">
    <source>
        <dbReference type="ARBA" id="ARBA00022475"/>
    </source>
</evidence>
<dbReference type="Pfam" id="PF10613">
    <property type="entry name" value="Lig_chan-Glu_bd"/>
    <property type="match status" value="1"/>
</dbReference>
<feature type="transmembrane region" description="Helical" evidence="13">
    <location>
        <begin position="355"/>
        <end position="375"/>
    </location>
</feature>
<proteinExistence type="inferred from homology"/>
<protein>
    <submittedName>
        <fullName evidence="16">Variant Ionotropic Glutamate Receptor</fullName>
    </submittedName>
</protein>
<dbReference type="InterPro" id="IPR019594">
    <property type="entry name" value="Glu/Gly-bd"/>
</dbReference>
<evidence type="ECO:0000256" key="6">
    <source>
        <dbReference type="ARBA" id="ARBA00022989"/>
    </source>
</evidence>
<evidence type="ECO:0000256" key="1">
    <source>
        <dbReference type="ARBA" id="ARBA00004651"/>
    </source>
</evidence>
<feature type="domain" description="Ionotropic glutamate receptor C-terminal" evidence="14">
    <location>
        <begin position="90"/>
        <end position="365"/>
    </location>
</feature>
<dbReference type="Proteomes" id="UP000283509">
    <property type="component" value="Unassembled WGS sequence"/>
</dbReference>
<keyword evidence="7" id="KW-0406">Ion transport</keyword>
<evidence type="ECO:0000313" key="16">
    <source>
        <dbReference type="EMBL" id="ROT78555.1"/>
    </source>
</evidence>
<dbReference type="GO" id="GO:0015276">
    <property type="term" value="F:ligand-gated monoatomic ion channel activity"/>
    <property type="evidence" value="ECO:0007669"/>
    <property type="project" value="InterPro"/>
</dbReference>
<comment type="similarity">
    <text evidence="2">Belongs to the glutamate-gated ion channel (TC 1.A.10.1) family.</text>
</comment>
<comment type="subcellular location">
    <subcellularLocation>
        <location evidence="1">Cell membrane</location>
        <topology evidence="1">Multi-pass membrane protein</topology>
    </subcellularLocation>
</comment>
<evidence type="ECO:0000256" key="2">
    <source>
        <dbReference type="ARBA" id="ARBA00008685"/>
    </source>
</evidence>
<dbReference type="InterPro" id="IPR052192">
    <property type="entry name" value="Insect_Ionotropic_Sensory_Rcpt"/>
</dbReference>
<keyword evidence="3" id="KW-0813">Transport</keyword>
<feature type="transmembrane region" description="Helical" evidence="13">
    <location>
        <begin position="93"/>
        <end position="114"/>
    </location>
</feature>
<feature type="domain" description="Ionotropic glutamate receptor L-glutamate and glycine-binding" evidence="15">
    <location>
        <begin position="2"/>
        <end position="68"/>
    </location>
</feature>
<evidence type="ECO:0000256" key="11">
    <source>
        <dbReference type="ARBA" id="ARBA00023286"/>
    </source>
</evidence>
<keyword evidence="4" id="KW-1003">Cell membrane</keyword>
<evidence type="ECO:0000259" key="14">
    <source>
        <dbReference type="Pfam" id="PF00060"/>
    </source>
</evidence>
<dbReference type="Gene3D" id="3.40.190.10">
    <property type="entry name" value="Periplasmic binding protein-like II"/>
    <property type="match status" value="1"/>
</dbReference>
<name>A0A423TQ22_PENVA</name>
<keyword evidence="9 16" id="KW-0675">Receptor</keyword>
<dbReference type="OrthoDB" id="6351862at2759"/>
<dbReference type="GO" id="GO:0050906">
    <property type="term" value="P:detection of stimulus involved in sensory perception"/>
    <property type="evidence" value="ECO:0007669"/>
    <property type="project" value="UniProtKB-ARBA"/>
</dbReference>
<keyword evidence="8 13" id="KW-0472">Membrane</keyword>
<keyword evidence="10" id="KW-0325">Glycoprotein</keyword>
<accession>A0A423TQ22</accession>
<dbReference type="Gene3D" id="1.10.287.70">
    <property type="match status" value="1"/>
</dbReference>
<dbReference type="GO" id="GO:0005886">
    <property type="term" value="C:plasma membrane"/>
    <property type="evidence" value="ECO:0007669"/>
    <property type="project" value="UniProtKB-SubCell"/>
</dbReference>
<reference evidence="16 17" key="1">
    <citation type="submission" date="2018-04" db="EMBL/GenBank/DDBJ databases">
        <authorList>
            <person name="Zhang X."/>
            <person name="Yuan J."/>
            <person name="Li F."/>
            <person name="Xiang J."/>
        </authorList>
    </citation>
    <scope>NUCLEOTIDE SEQUENCE [LARGE SCALE GENOMIC DNA]</scope>
    <source>
        <tissue evidence="16">Muscle</tissue>
    </source>
</reference>
<evidence type="ECO:0000256" key="3">
    <source>
        <dbReference type="ARBA" id="ARBA00022448"/>
    </source>
</evidence>
<dbReference type="SUPFAM" id="SSF53850">
    <property type="entry name" value="Periplasmic binding protein-like II"/>
    <property type="match status" value="1"/>
</dbReference>
<keyword evidence="12" id="KW-0407">Ion channel</keyword>